<dbReference type="EMBL" id="AP005653">
    <property type="protein sequence ID" value="BAD28965.1"/>
    <property type="molecule type" value="Genomic_DNA"/>
</dbReference>
<name>Q6EQV5_ORYSJ</name>
<accession>Q6EQV5</accession>
<sequence length="115" mass="12777">MAVGNSSSGREAPVIEHRDLLEMGSRHHGHLPFSRVLPLSMEIMGTPYPHGMVIRLVVGDASSYPSKSVMESISGIVGSLDFLTKGSDKPFLSLSDSIYREINFDEFDELNLRRR</sequence>
<reference evidence="2" key="2">
    <citation type="journal article" date="2008" name="Nucleic Acids Res.">
        <title>The rice annotation project database (RAP-DB): 2008 update.</title>
        <authorList>
            <consortium name="The rice annotation project (RAP)"/>
        </authorList>
    </citation>
    <scope>GENOME REANNOTATION</scope>
    <source>
        <strain evidence="2">cv. Nipponbare</strain>
    </source>
</reference>
<dbReference type="Proteomes" id="UP000000763">
    <property type="component" value="Chromosome 2"/>
</dbReference>
<organism evidence="1 2">
    <name type="scientific">Oryza sativa subsp. japonica</name>
    <name type="common">Rice</name>
    <dbReference type="NCBI Taxonomy" id="39947"/>
    <lineage>
        <taxon>Eukaryota</taxon>
        <taxon>Viridiplantae</taxon>
        <taxon>Streptophyta</taxon>
        <taxon>Embryophyta</taxon>
        <taxon>Tracheophyta</taxon>
        <taxon>Spermatophyta</taxon>
        <taxon>Magnoliopsida</taxon>
        <taxon>Liliopsida</taxon>
        <taxon>Poales</taxon>
        <taxon>Poaceae</taxon>
        <taxon>BOP clade</taxon>
        <taxon>Oryzoideae</taxon>
        <taxon>Oryzeae</taxon>
        <taxon>Oryzinae</taxon>
        <taxon>Oryza</taxon>
        <taxon>Oryza sativa</taxon>
    </lineage>
</organism>
<dbReference type="AlphaFoldDB" id="Q6EQV5"/>
<evidence type="ECO:0000313" key="2">
    <source>
        <dbReference type="Proteomes" id="UP000000763"/>
    </source>
</evidence>
<proteinExistence type="predicted"/>
<reference evidence="2" key="1">
    <citation type="journal article" date="2005" name="Nature">
        <title>The map-based sequence of the rice genome.</title>
        <authorList>
            <consortium name="International rice genome sequencing project (IRGSP)"/>
            <person name="Matsumoto T."/>
            <person name="Wu J."/>
            <person name="Kanamori H."/>
            <person name="Katayose Y."/>
            <person name="Fujisawa M."/>
            <person name="Namiki N."/>
            <person name="Mizuno H."/>
            <person name="Yamamoto K."/>
            <person name="Antonio B.A."/>
            <person name="Baba T."/>
            <person name="Sakata K."/>
            <person name="Nagamura Y."/>
            <person name="Aoki H."/>
            <person name="Arikawa K."/>
            <person name="Arita K."/>
            <person name="Bito T."/>
            <person name="Chiden Y."/>
            <person name="Fujitsuka N."/>
            <person name="Fukunaka R."/>
            <person name="Hamada M."/>
            <person name="Harada C."/>
            <person name="Hayashi A."/>
            <person name="Hijishita S."/>
            <person name="Honda M."/>
            <person name="Hosokawa S."/>
            <person name="Ichikawa Y."/>
            <person name="Idonuma A."/>
            <person name="Iijima M."/>
            <person name="Ikeda M."/>
            <person name="Ikeno M."/>
            <person name="Ito K."/>
            <person name="Ito S."/>
            <person name="Ito T."/>
            <person name="Ito Y."/>
            <person name="Ito Y."/>
            <person name="Iwabuchi A."/>
            <person name="Kamiya K."/>
            <person name="Karasawa W."/>
            <person name="Kurita K."/>
            <person name="Katagiri S."/>
            <person name="Kikuta A."/>
            <person name="Kobayashi H."/>
            <person name="Kobayashi N."/>
            <person name="Machita K."/>
            <person name="Maehara T."/>
            <person name="Masukawa M."/>
            <person name="Mizubayashi T."/>
            <person name="Mukai Y."/>
            <person name="Nagasaki H."/>
            <person name="Nagata Y."/>
            <person name="Naito S."/>
            <person name="Nakashima M."/>
            <person name="Nakama Y."/>
            <person name="Nakamichi Y."/>
            <person name="Nakamura M."/>
            <person name="Meguro A."/>
            <person name="Negishi M."/>
            <person name="Ohta I."/>
            <person name="Ohta T."/>
            <person name="Okamoto M."/>
            <person name="Ono N."/>
            <person name="Saji S."/>
            <person name="Sakaguchi M."/>
            <person name="Sakai K."/>
            <person name="Shibata M."/>
            <person name="Shimokawa T."/>
            <person name="Song J."/>
            <person name="Takazaki Y."/>
            <person name="Terasawa K."/>
            <person name="Tsugane M."/>
            <person name="Tsuji K."/>
            <person name="Ueda S."/>
            <person name="Waki K."/>
            <person name="Yamagata H."/>
            <person name="Yamamoto M."/>
            <person name="Yamamoto S."/>
            <person name="Yamane H."/>
            <person name="Yoshiki S."/>
            <person name="Yoshihara R."/>
            <person name="Yukawa K."/>
            <person name="Zhong H."/>
            <person name="Yano M."/>
            <person name="Yuan Q."/>
            <person name="Ouyang S."/>
            <person name="Liu J."/>
            <person name="Jones K.M."/>
            <person name="Gansberger K."/>
            <person name="Moffat K."/>
            <person name="Hill J."/>
            <person name="Bera J."/>
            <person name="Fadrosh D."/>
            <person name="Jin S."/>
            <person name="Johri S."/>
            <person name="Kim M."/>
            <person name="Overton L."/>
            <person name="Reardon M."/>
            <person name="Tsitrin T."/>
            <person name="Vuong H."/>
            <person name="Weaver B."/>
            <person name="Ciecko A."/>
            <person name="Tallon L."/>
            <person name="Jackson J."/>
            <person name="Pai G."/>
            <person name="Aken S.V."/>
            <person name="Utterback T."/>
            <person name="Reidmuller S."/>
            <person name="Feldblyum T."/>
            <person name="Hsiao J."/>
            <person name="Zismann V."/>
            <person name="Iobst S."/>
            <person name="de Vazeille A.R."/>
            <person name="Buell C.R."/>
            <person name="Ying K."/>
            <person name="Li Y."/>
            <person name="Lu T."/>
            <person name="Huang Y."/>
            <person name="Zhao Q."/>
            <person name="Feng Q."/>
            <person name="Zhang L."/>
            <person name="Zhu J."/>
            <person name="Weng Q."/>
            <person name="Mu J."/>
            <person name="Lu Y."/>
            <person name="Fan D."/>
            <person name="Liu Y."/>
            <person name="Guan J."/>
            <person name="Zhang Y."/>
            <person name="Yu S."/>
            <person name="Liu X."/>
            <person name="Zhang Y."/>
            <person name="Hong G."/>
            <person name="Han B."/>
            <person name="Choisne N."/>
            <person name="Demange N."/>
            <person name="Orjeda G."/>
            <person name="Samain S."/>
            <person name="Cattolico L."/>
            <person name="Pelletier E."/>
            <person name="Couloux A."/>
            <person name="Segurens B."/>
            <person name="Wincker P."/>
            <person name="D'Hont A."/>
            <person name="Scarpelli C."/>
            <person name="Weissenbach J."/>
            <person name="Salanoubat M."/>
            <person name="Quetier F."/>
            <person name="Yu Y."/>
            <person name="Kim H.R."/>
            <person name="Rambo T."/>
            <person name="Currie J."/>
            <person name="Collura K."/>
            <person name="Luo M."/>
            <person name="Yang T."/>
            <person name="Ammiraju J.S.S."/>
            <person name="Engler F."/>
            <person name="Soderlund C."/>
            <person name="Wing R.A."/>
            <person name="Palmer L.E."/>
            <person name="de la Bastide M."/>
            <person name="Spiegel L."/>
            <person name="Nascimento L."/>
            <person name="Zutavern T."/>
            <person name="O'Shaughnessy A."/>
            <person name="Dike S."/>
            <person name="Dedhia N."/>
            <person name="Preston R."/>
            <person name="Balija V."/>
            <person name="McCombie W.R."/>
            <person name="Chow T."/>
            <person name="Chen H."/>
            <person name="Chung M."/>
            <person name="Chen C."/>
            <person name="Shaw J."/>
            <person name="Wu H."/>
            <person name="Hsiao K."/>
            <person name="Chao Y."/>
            <person name="Chu M."/>
            <person name="Cheng C."/>
            <person name="Hour A."/>
            <person name="Lee P."/>
            <person name="Lin S."/>
            <person name="Lin Y."/>
            <person name="Liou J."/>
            <person name="Liu S."/>
            <person name="Hsing Y."/>
            <person name="Raghuvanshi S."/>
            <person name="Mohanty A."/>
            <person name="Bharti A.K."/>
            <person name="Gaur A."/>
            <person name="Gupta V."/>
            <person name="Kumar D."/>
            <person name="Ravi V."/>
            <person name="Vij S."/>
            <person name="Kapur A."/>
            <person name="Khurana P."/>
            <person name="Khurana P."/>
            <person name="Khurana J.P."/>
            <person name="Tyagi A.K."/>
            <person name="Gaikwad K."/>
            <person name="Singh A."/>
            <person name="Dalal V."/>
            <person name="Srivastava S."/>
            <person name="Dixit A."/>
            <person name="Pal A.K."/>
            <person name="Ghazi I.A."/>
            <person name="Yadav M."/>
            <person name="Pandit A."/>
            <person name="Bhargava A."/>
            <person name="Sureshbabu K."/>
            <person name="Batra K."/>
            <person name="Sharma T.R."/>
            <person name="Mohapatra T."/>
            <person name="Singh N.K."/>
            <person name="Messing J."/>
            <person name="Nelson A.B."/>
            <person name="Fuks G."/>
            <person name="Kavchok S."/>
            <person name="Keizer G."/>
            <person name="Linton E."/>
            <person name="Llaca V."/>
            <person name="Song R."/>
            <person name="Tanyolac B."/>
            <person name="Young S."/>
            <person name="Ho-Il K."/>
            <person name="Hahn J.H."/>
            <person name="Sangsakoo G."/>
            <person name="Vanavichit A."/>
            <person name="de Mattos Luiz.A.T."/>
            <person name="Zimmer P.D."/>
            <person name="Malone G."/>
            <person name="Dellagostin O."/>
            <person name="de Oliveira A.C."/>
            <person name="Bevan M."/>
            <person name="Bancroft I."/>
            <person name="Minx P."/>
            <person name="Cordum H."/>
            <person name="Wilson R."/>
            <person name="Cheng Z."/>
            <person name="Jin W."/>
            <person name="Jiang J."/>
            <person name="Leong S.A."/>
            <person name="Iwama H."/>
            <person name="Gojobori T."/>
            <person name="Itoh T."/>
            <person name="Niimura Y."/>
            <person name="Fujii Y."/>
            <person name="Habara T."/>
            <person name="Sakai H."/>
            <person name="Sato Y."/>
            <person name="Wilson G."/>
            <person name="Kumar K."/>
            <person name="McCouch S."/>
            <person name="Juretic N."/>
            <person name="Hoen D."/>
            <person name="Wright S."/>
            <person name="Bruskiewich R."/>
            <person name="Bureau T."/>
            <person name="Miyao A."/>
            <person name="Hirochika H."/>
            <person name="Nishikawa T."/>
            <person name="Kadowaki K."/>
            <person name="Sugiura M."/>
            <person name="Burr B."/>
            <person name="Sasaki T."/>
        </authorList>
    </citation>
    <scope>NUCLEOTIDE SEQUENCE [LARGE SCALE GENOMIC DNA]</scope>
    <source>
        <strain evidence="2">cv. Nipponbare</strain>
    </source>
</reference>
<protein>
    <submittedName>
        <fullName evidence="1">Uncharacterized protein</fullName>
    </submittedName>
</protein>
<gene>
    <name evidence="1" type="primary">OSJNBb0075E08.19</name>
</gene>
<evidence type="ECO:0000313" key="1">
    <source>
        <dbReference type="EMBL" id="BAD28965.1"/>
    </source>
</evidence>